<dbReference type="GO" id="GO:0044272">
    <property type="term" value="P:sulfur compound biosynthetic process"/>
    <property type="evidence" value="ECO:0007669"/>
    <property type="project" value="UniProtKB-ARBA"/>
</dbReference>
<reference evidence="3" key="2">
    <citation type="journal article" date="2022" name="Nat. Microbiol.">
        <title>A closed Candidatus Odinarchaeum chromosome exposes Asgard archaeal viruses.</title>
        <authorList>
            <person name="Tamarit D."/>
            <person name="Caceres E.F."/>
            <person name="Krupovic M."/>
            <person name="Nijland R."/>
            <person name="Eme L."/>
            <person name="Robinson N.P."/>
            <person name="Ettema T.J.G."/>
        </authorList>
    </citation>
    <scope>NUCLEOTIDE SEQUENCE</scope>
    <source>
        <strain evidence="3">LCB_4</strain>
    </source>
</reference>
<dbReference type="GO" id="GO:0030976">
    <property type="term" value="F:thiamine pyrophosphate binding"/>
    <property type="evidence" value="ECO:0007669"/>
    <property type="project" value="InterPro"/>
</dbReference>
<keyword evidence="1" id="KW-0560">Oxidoreductase</keyword>
<dbReference type="PANTHER" id="PTHR42897">
    <property type="entry name" value="PYRUVATE SYNTHASE SUBUNIT PORB"/>
    <property type="match status" value="1"/>
</dbReference>
<feature type="domain" description="Thiamine pyrophosphate enzyme TPP-binding" evidence="2">
    <location>
        <begin position="49"/>
        <end position="216"/>
    </location>
</feature>
<proteinExistence type="predicted"/>
<sequence length="322" mass="35684">MSVVKPKDLALTEERLAPGHRLCPGCGEPTTVKLVLKASDDPVIVCSATGCLEVSTSIYPYTSWNVPWIHSAFENAAATAAGVEAAIKALKRKGVYKYDKVNVLAVAGDGGTFDIGFQALSGAFERYHRIVYLLLDNEAYMNTGIQRSGGTPSYASTTTSPDGRVIPGKIQTKKQISRIMVEHEPAYVATISAAFWQDLIQKAKKAFAADGPAFLHSITPCPRGWRHADNISIELCRLAVQTCIFPLWEAEKVEGKMVYKLSAPSKQIAKNPDKKKPVVEYLKLQGRYRHLFKPEEKTDLINKIQEWVDTEWDIILERCGEK</sequence>
<evidence type="ECO:0000259" key="2">
    <source>
        <dbReference type="Pfam" id="PF02775"/>
    </source>
</evidence>
<reference evidence="3" key="1">
    <citation type="journal article" date="2017" name="Nature">
        <title>Asgard archaea illuminate the origin of eukaryotic cellular complexity.</title>
        <authorList>
            <person name="Zaremba-Niedzwiedzka K."/>
            <person name="Caceres E.F."/>
            <person name="Saw J.H."/>
            <person name="Backstrom D."/>
            <person name="Juzokaite L."/>
            <person name="Vancaester E."/>
            <person name="Seitz K.W."/>
            <person name="Anantharaman K."/>
            <person name="Starnawski P."/>
            <person name="Kjeldsen K.U."/>
            <person name="Scott M.B."/>
            <person name="Nunoura T."/>
            <person name="Banfield J.F."/>
            <person name="Schramm A."/>
            <person name="Baker B.J."/>
            <person name="Spang A."/>
            <person name="Ettema T.J.G."/>
        </authorList>
    </citation>
    <scope>NUCLEOTIDE SEQUENCE</scope>
    <source>
        <strain evidence="3">LCB_4</strain>
    </source>
</reference>
<dbReference type="Gene3D" id="3.40.50.970">
    <property type="match status" value="2"/>
</dbReference>
<dbReference type="AlphaFoldDB" id="A0AAF0D1S7"/>
<evidence type="ECO:0000313" key="3">
    <source>
        <dbReference type="EMBL" id="WEU40008.1"/>
    </source>
</evidence>
<organism evidence="3 4">
    <name type="scientific">Odinarchaeota yellowstonii (strain LCB_4)</name>
    <dbReference type="NCBI Taxonomy" id="1841599"/>
    <lineage>
        <taxon>Archaea</taxon>
        <taxon>Promethearchaeati</taxon>
        <taxon>Candidatus Odinarchaeota</taxon>
        <taxon>Candidatus Odinarchaeia</taxon>
        <taxon>Candidatus Odinarchaeales</taxon>
        <taxon>Candidatus Odinarchaeaceae</taxon>
        <taxon>Candidatus Odinarchaeum</taxon>
    </lineage>
</organism>
<dbReference type="InterPro" id="IPR029061">
    <property type="entry name" value="THDP-binding"/>
</dbReference>
<dbReference type="KEGG" id="oyw:OdinLCB4_005930"/>
<dbReference type="PANTHER" id="PTHR42897:SF2">
    <property type="entry name" value="PYRUVATE SYNTHASE SUBUNIT PORB"/>
    <property type="match status" value="1"/>
</dbReference>
<protein>
    <submittedName>
        <fullName evidence="3">Thiamine pyrophosphate-dependent enzyme</fullName>
    </submittedName>
</protein>
<dbReference type="SUPFAM" id="SSF52518">
    <property type="entry name" value="Thiamin diphosphate-binding fold (THDP-binding)"/>
    <property type="match status" value="1"/>
</dbReference>
<dbReference type="CDD" id="cd03376">
    <property type="entry name" value="TPP_PFOR_porB_like"/>
    <property type="match status" value="1"/>
</dbReference>
<name>A0AAF0D1S7_ODILC</name>
<dbReference type="GO" id="GO:0016491">
    <property type="term" value="F:oxidoreductase activity"/>
    <property type="evidence" value="ECO:0007669"/>
    <property type="project" value="UniProtKB-KW"/>
</dbReference>
<gene>
    <name evidence="3" type="ORF">OdinLCB4_005930</name>
</gene>
<dbReference type="GO" id="GO:0006082">
    <property type="term" value="P:organic acid metabolic process"/>
    <property type="evidence" value="ECO:0007669"/>
    <property type="project" value="UniProtKB-ARBA"/>
</dbReference>
<dbReference type="InterPro" id="IPR011766">
    <property type="entry name" value="TPP_enzyme_TPP-bd"/>
</dbReference>
<dbReference type="EMBL" id="CP091871">
    <property type="protein sequence ID" value="WEU40008.1"/>
    <property type="molecule type" value="Genomic_DNA"/>
</dbReference>
<dbReference type="Proteomes" id="UP000186851">
    <property type="component" value="Chromosome"/>
</dbReference>
<evidence type="ECO:0000313" key="4">
    <source>
        <dbReference type="Proteomes" id="UP000186851"/>
    </source>
</evidence>
<dbReference type="InterPro" id="IPR051479">
    <property type="entry name" value="PorB-like"/>
</dbReference>
<evidence type="ECO:0000256" key="1">
    <source>
        <dbReference type="ARBA" id="ARBA00023002"/>
    </source>
</evidence>
<accession>A0AAF0D1S7</accession>
<dbReference type="Pfam" id="PF02775">
    <property type="entry name" value="TPP_enzyme_C"/>
    <property type="match status" value="1"/>
</dbReference>